<evidence type="ECO:0000256" key="9">
    <source>
        <dbReference type="ARBA" id="ARBA00049563"/>
    </source>
</evidence>
<dbReference type="PANTHER" id="PTHR11088:SF60">
    <property type="entry name" value="TRNA DIMETHYLALLYLTRANSFERASE"/>
    <property type="match status" value="1"/>
</dbReference>
<sequence>MSAHGVLPPAIFLMGPTASGKTALAVSLLRQLPVELISVDSALVYRDMDIGTAKPDAATLAEAPHHLIDLIDPTESYSAARFCDDALPLMADISARGKIPLLVGGTMLYFNALQYGLHDLPRADPSMRAQLEADAAESGWPAMHARLAQLDPPTAARLSANDSQRIGRALEVVLVSGKPMSQWLAEQSNAALPYRLCKIALLAEQRAVLHDRIALRFEQMLADGLLDELEALRRHYPLDPDMPSMRCVGYRQAWQYLEGYIDMAGLRETGIAATRQLAKRQITWLRGMDDTQAFDCLRPDLEAAVLACIEATLP</sequence>
<keyword evidence="4 10" id="KW-0808">Transferase</keyword>
<dbReference type="EMBL" id="CP041730">
    <property type="protein sequence ID" value="QDQ26236.1"/>
    <property type="molecule type" value="Genomic_DNA"/>
</dbReference>
<dbReference type="InterPro" id="IPR039657">
    <property type="entry name" value="Dimethylallyltransferase"/>
</dbReference>
<dbReference type="Gene3D" id="1.10.20.140">
    <property type="match status" value="1"/>
</dbReference>
<keyword evidence="15" id="KW-1185">Reference proteome</keyword>
<dbReference type="InterPro" id="IPR018022">
    <property type="entry name" value="IPT"/>
</dbReference>
<dbReference type="NCBIfam" id="TIGR00174">
    <property type="entry name" value="miaA"/>
    <property type="match status" value="1"/>
</dbReference>
<dbReference type="Pfam" id="PF01715">
    <property type="entry name" value="IPPT"/>
    <property type="match status" value="1"/>
</dbReference>
<dbReference type="HAMAP" id="MF_00185">
    <property type="entry name" value="IPP_trans"/>
    <property type="match status" value="1"/>
</dbReference>
<evidence type="ECO:0000256" key="3">
    <source>
        <dbReference type="ARBA" id="ARBA00005842"/>
    </source>
</evidence>
<protein>
    <recommendedName>
        <fullName evidence="10">tRNA dimethylallyltransferase</fullName>
        <ecNumber evidence="10">2.5.1.75</ecNumber>
    </recommendedName>
    <alternativeName>
        <fullName evidence="10">Dimethylallyl diphosphate:tRNA dimethylallyltransferase</fullName>
        <shortName evidence="10">DMAPP:tRNA dimethylallyltransferase</shortName>
        <shortName evidence="10">DMATase</shortName>
    </alternativeName>
    <alternativeName>
        <fullName evidence="10">Isopentenyl-diphosphate:tRNA isopentenyltransferase</fullName>
        <shortName evidence="10">IPP transferase</shortName>
        <shortName evidence="10">IPPT</shortName>
        <shortName evidence="10">IPTase</shortName>
    </alternativeName>
</protein>
<feature type="site" description="Interaction with substrate tRNA" evidence="10">
    <location>
        <position position="128"/>
    </location>
</feature>
<dbReference type="RefSeq" id="WP_144277635.1">
    <property type="nucleotide sequence ID" value="NZ_CP041730.1"/>
</dbReference>
<evidence type="ECO:0000256" key="4">
    <source>
        <dbReference type="ARBA" id="ARBA00022679"/>
    </source>
</evidence>
<dbReference type="SUPFAM" id="SSF52540">
    <property type="entry name" value="P-loop containing nucleoside triphosphate hydrolases"/>
    <property type="match status" value="1"/>
</dbReference>
<dbReference type="Gene3D" id="3.40.50.300">
    <property type="entry name" value="P-loop containing nucleotide triphosphate hydrolases"/>
    <property type="match status" value="1"/>
</dbReference>
<proteinExistence type="inferred from homology"/>
<feature type="site" description="Interaction with substrate tRNA" evidence="10">
    <location>
        <position position="106"/>
    </location>
</feature>
<keyword evidence="5 10" id="KW-0819">tRNA processing</keyword>
<dbReference type="Proteomes" id="UP000317550">
    <property type="component" value="Chromosome"/>
</dbReference>
<comment type="cofactor">
    <cofactor evidence="1 10">
        <name>Mg(2+)</name>
        <dbReference type="ChEBI" id="CHEBI:18420"/>
    </cofactor>
</comment>
<evidence type="ECO:0000256" key="13">
    <source>
        <dbReference type="RuleBase" id="RU003785"/>
    </source>
</evidence>
<dbReference type="EC" id="2.5.1.75" evidence="10"/>
<dbReference type="InterPro" id="IPR027417">
    <property type="entry name" value="P-loop_NTPase"/>
</dbReference>
<feature type="region of interest" description="Interaction with substrate tRNA" evidence="10">
    <location>
        <begin position="164"/>
        <end position="168"/>
    </location>
</feature>
<dbReference type="KEGG" id="cari:FNU76_07605"/>
<reference evidence="15" key="1">
    <citation type="submission" date="2019-07" db="EMBL/GenBank/DDBJ databases">
        <title>Chitinimonas sp. nov., isolated from Ny-Alesund, arctica soil.</title>
        <authorList>
            <person name="Xu Q."/>
            <person name="Peng F."/>
        </authorList>
    </citation>
    <scope>NUCLEOTIDE SEQUENCE [LARGE SCALE GENOMIC DNA]</scope>
    <source>
        <strain evidence="15">R3-44</strain>
    </source>
</reference>
<feature type="binding site" evidence="10">
    <location>
        <begin position="17"/>
        <end position="22"/>
    </location>
    <ligand>
        <name>substrate</name>
    </ligand>
</feature>
<comment type="subunit">
    <text evidence="10">Monomer.</text>
</comment>
<dbReference type="AlphaFoldDB" id="A0A516SDL1"/>
<evidence type="ECO:0000256" key="5">
    <source>
        <dbReference type="ARBA" id="ARBA00022694"/>
    </source>
</evidence>
<evidence type="ECO:0000256" key="11">
    <source>
        <dbReference type="RuleBase" id="RU003783"/>
    </source>
</evidence>
<dbReference type="OrthoDB" id="9776390at2"/>
<dbReference type="GO" id="GO:0005524">
    <property type="term" value="F:ATP binding"/>
    <property type="evidence" value="ECO:0007669"/>
    <property type="project" value="UniProtKB-UniRule"/>
</dbReference>
<feature type="region of interest" description="Interaction with substrate tRNA" evidence="10">
    <location>
        <begin position="40"/>
        <end position="43"/>
    </location>
</feature>
<organism evidence="14 15">
    <name type="scientific">Chitinimonas arctica</name>
    <dbReference type="NCBI Taxonomy" id="2594795"/>
    <lineage>
        <taxon>Bacteria</taxon>
        <taxon>Pseudomonadati</taxon>
        <taxon>Pseudomonadota</taxon>
        <taxon>Betaproteobacteria</taxon>
        <taxon>Neisseriales</taxon>
        <taxon>Chitinibacteraceae</taxon>
        <taxon>Chitinimonas</taxon>
    </lineage>
</organism>
<evidence type="ECO:0000256" key="8">
    <source>
        <dbReference type="ARBA" id="ARBA00022842"/>
    </source>
</evidence>
<feature type="region of interest" description="Interaction with substrate tRNA" evidence="10">
    <location>
        <begin position="246"/>
        <end position="251"/>
    </location>
</feature>
<evidence type="ECO:0000313" key="14">
    <source>
        <dbReference type="EMBL" id="QDQ26236.1"/>
    </source>
</evidence>
<evidence type="ECO:0000313" key="15">
    <source>
        <dbReference type="Proteomes" id="UP000317550"/>
    </source>
</evidence>
<gene>
    <name evidence="10 14" type="primary">miaA</name>
    <name evidence="14" type="ORF">FNU76_07605</name>
</gene>
<comment type="catalytic activity">
    <reaction evidence="9 10 11">
        <text>adenosine(37) in tRNA + dimethylallyl diphosphate = N(6)-dimethylallyladenosine(37) in tRNA + diphosphate</text>
        <dbReference type="Rhea" id="RHEA:26482"/>
        <dbReference type="Rhea" id="RHEA-COMP:10162"/>
        <dbReference type="Rhea" id="RHEA-COMP:10375"/>
        <dbReference type="ChEBI" id="CHEBI:33019"/>
        <dbReference type="ChEBI" id="CHEBI:57623"/>
        <dbReference type="ChEBI" id="CHEBI:74411"/>
        <dbReference type="ChEBI" id="CHEBI:74415"/>
        <dbReference type="EC" id="2.5.1.75"/>
    </reaction>
</comment>
<evidence type="ECO:0000256" key="6">
    <source>
        <dbReference type="ARBA" id="ARBA00022741"/>
    </source>
</evidence>
<name>A0A516SDL1_9NEIS</name>
<keyword evidence="6 10" id="KW-0547">Nucleotide-binding</keyword>
<keyword evidence="8 10" id="KW-0460">Magnesium</keyword>
<feature type="binding site" evidence="10">
    <location>
        <begin position="15"/>
        <end position="22"/>
    </location>
    <ligand>
        <name>ATP</name>
        <dbReference type="ChEBI" id="CHEBI:30616"/>
    </ligand>
</feature>
<keyword evidence="7 10" id="KW-0067">ATP-binding</keyword>
<evidence type="ECO:0000256" key="12">
    <source>
        <dbReference type="RuleBase" id="RU003784"/>
    </source>
</evidence>
<accession>A0A516SDL1</accession>
<comment type="similarity">
    <text evidence="3 10 13">Belongs to the IPP transferase family.</text>
</comment>
<dbReference type="GO" id="GO:0006400">
    <property type="term" value="P:tRNA modification"/>
    <property type="evidence" value="ECO:0007669"/>
    <property type="project" value="TreeGrafter"/>
</dbReference>
<feature type="region of interest" description="Interaction with substrate tRNA" evidence="10">
    <location>
        <begin position="279"/>
        <end position="286"/>
    </location>
</feature>
<dbReference type="GO" id="GO:0052381">
    <property type="term" value="F:tRNA dimethylallyltransferase activity"/>
    <property type="evidence" value="ECO:0007669"/>
    <property type="project" value="UniProtKB-UniRule"/>
</dbReference>
<comment type="function">
    <text evidence="2 10 12">Catalyzes the transfer of a dimethylallyl group onto the adenine at position 37 in tRNAs that read codons beginning with uridine, leading to the formation of N6-(dimethylallyl)adenosine (i(6)A).</text>
</comment>
<dbReference type="PANTHER" id="PTHR11088">
    <property type="entry name" value="TRNA DIMETHYLALLYLTRANSFERASE"/>
    <property type="match status" value="1"/>
</dbReference>
<evidence type="ECO:0000256" key="7">
    <source>
        <dbReference type="ARBA" id="ARBA00022840"/>
    </source>
</evidence>
<evidence type="ECO:0000256" key="1">
    <source>
        <dbReference type="ARBA" id="ARBA00001946"/>
    </source>
</evidence>
<evidence type="ECO:0000256" key="10">
    <source>
        <dbReference type="HAMAP-Rule" id="MF_00185"/>
    </source>
</evidence>
<dbReference type="FunFam" id="1.10.20.140:FF:000001">
    <property type="entry name" value="tRNA dimethylallyltransferase"/>
    <property type="match status" value="1"/>
</dbReference>
<evidence type="ECO:0000256" key="2">
    <source>
        <dbReference type="ARBA" id="ARBA00003213"/>
    </source>
</evidence>